<keyword evidence="3 6" id="KW-0274">FAD</keyword>
<dbReference type="InterPro" id="IPR036188">
    <property type="entry name" value="FAD/NAD-bd_sf"/>
</dbReference>
<dbReference type="InterPro" id="IPR050346">
    <property type="entry name" value="FMO-like"/>
</dbReference>
<dbReference type="GO" id="GO:0050661">
    <property type="term" value="F:NADP binding"/>
    <property type="evidence" value="ECO:0007669"/>
    <property type="project" value="InterPro"/>
</dbReference>
<dbReference type="GO" id="GO:0004499">
    <property type="term" value="F:N,N-dimethylaniline monooxygenase activity"/>
    <property type="evidence" value="ECO:0007669"/>
    <property type="project" value="InterPro"/>
</dbReference>
<evidence type="ECO:0000313" key="8">
    <source>
        <dbReference type="Proteomes" id="UP000663872"/>
    </source>
</evidence>
<protein>
    <recommendedName>
        <fullName evidence="6">Flavin-containing monooxygenase</fullName>
        <ecNumber evidence="6">1.-.-.-</ecNumber>
    </recommendedName>
</protein>
<evidence type="ECO:0000313" key="7">
    <source>
        <dbReference type="EMBL" id="CAF3332499.1"/>
    </source>
</evidence>
<keyword evidence="6" id="KW-0503">Monooxygenase</keyword>
<dbReference type="Pfam" id="PF00743">
    <property type="entry name" value="FMO-like"/>
    <property type="match status" value="1"/>
</dbReference>
<proteinExistence type="inferred from homology"/>
<evidence type="ECO:0000256" key="3">
    <source>
        <dbReference type="ARBA" id="ARBA00022827"/>
    </source>
</evidence>
<name>A0A817UEM7_9BILA</name>
<dbReference type="AlphaFoldDB" id="A0A817UEM7"/>
<keyword evidence="5 6" id="KW-0560">Oxidoreductase</keyword>
<organism evidence="7 8">
    <name type="scientific">Rotaria socialis</name>
    <dbReference type="NCBI Taxonomy" id="392032"/>
    <lineage>
        <taxon>Eukaryota</taxon>
        <taxon>Metazoa</taxon>
        <taxon>Spiralia</taxon>
        <taxon>Gnathifera</taxon>
        <taxon>Rotifera</taxon>
        <taxon>Eurotatoria</taxon>
        <taxon>Bdelloidea</taxon>
        <taxon>Philodinida</taxon>
        <taxon>Philodinidae</taxon>
        <taxon>Rotaria</taxon>
    </lineage>
</organism>
<comment type="cofactor">
    <cofactor evidence="6">
        <name>FAD</name>
        <dbReference type="ChEBI" id="CHEBI:57692"/>
    </cofactor>
</comment>
<dbReference type="EC" id="1.-.-.-" evidence="6"/>
<keyword evidence="2 6" id="KW-0285">Flavoprotein</keyword>
<comment type="similarity">
    <text evidence="1 6">Belongs to the FMO family.</text>
</comment>
<dbReference type="SUPFAM" id="SSF51905">
    <property type="entry name" value="FAD/NAD(P)-binding domain"/>
    <property type="match status" value="2"/>
</dbReference>
<evidence type="ECO:0000256" key="5">
    <source>
        <dbReference type="ARBA" id="ARBA00023002"/>
    </source>
</evidence>
<dbReference type="Proteomes" id="UP000663872">
    <property type="component" value="Unassembled WGS sequence"/>
</dbReference>
<reference evidence="7" key="1">
    <citation type="submission" date="2021-02" db="EMBL/GenBank/DDBJ databases">
        <authorList>
            <person name="Nowell W R."/>
        </authorList>
    </citation>
    <scope>NUCLEOTIDE SEQUENCE</scope>
</reference>
<keyword evidence="4" id="KW-0521">NADP</keyword>
<evidence type="ECO:0000256" key="1">
    <source>
        <dbReference type="ARBA" id="ARBA00009183"/>
    </source>
</evidence>
<dbReference type="GO" id="GO:0050660">
    <property type="term" value="F:flavin adenine dinucleotide binding"/>
    <property type="evidence" value="ECO:0007669"/>
    <property type="project" value="InterPro"/>
</dbReference>
<dbReference type="PRINTS" id="PR00370">
    <property type="entry name" value="FMOXYGENASE"/>
</dbReference>
<accession>A0A817UEM7</accession>
<sequence>MTEFEQPLLLETENRNKHGVVVIGGGWTGLYALKYLLGEGLDAHLYESRSNIGGIWYFAENEAIGGVYKSAHATSSKTFLHASDFPFPSSVGEFPSHEEVLAYLHSYADHFKLWSNIHLNSKIVRVEPQWILTFDDGLKIVSCDYLVVCSGQHQIANDPRSTYPFNQFTGTFSHSIAYKSPYDNKFTNKRILIVGGGETGSDLAVELSVTVAKTVYMSIREGQWFQSRILGQQPADVMYTMLMRIFGYYNNILVRCWRRMFFVPMWGIGGTGVREWAPTVPFLHGFINKSREVVDHIALDRVIPKRGIANIDRQLITFDKDETPVEVDHILLCTGYQWTHPFFPSSDIHDLYKLVFASGVNGTLAFVGTARPVFGSIPALAELQARWVAAVFSGRCHLPSEKVMAQRRRAYWTRHASLYPHDHKRLKQLVNLFEFTDVIGDELGVRVNLFYLFFRHPSAWFRIYCASPWSPFLFRIGRLSSDDEKLAYQRHRACIPKKDQTFHRFNDVMLGAWFLMVDLNADSYFEFTSYEEFRKERLALNYDSTLKLWYSLPNGLPSVENRLVRRQTSKQQRSRLRKLKFFAFYCTLFKKTFLKKKIQSNGFRLWNETLNVPTLKDESLYGIYQSMGRITSEFLSKGQRYDPTISFEELFKAGRTVWFMIAFQMQLNLPLILTDSIFGYNMLYPYTDDLVDCNDISREAKKDFAKVFHERLLHGESTYDPKVHFDGKQSNVEELNLPSSLQPHANRVVKIFDMVKFIENDWRRGSEYDGVYMSLATIHESQMKSTLQHATTDDGYAPTMTQVEQVSAEKGGASLIAAGFLIEGRLTRAKMAYLEYLGFGLQLLDDLQDVKEDMKNNHRTIFTQTLAEGQTLDAPTARLIQYCYCAPAFEKFSDDQRTVSDQTTGVTLAQYVRVSMMMFSVVLVLEAASRLQDFYSKEFYSELASLSPLTFNDLKAVRVEDKLWAIVRNQWF</sequence>
<gene>
    <name evidence="7" type="ORF">GRG538_LOCUS3756</name>
</gene>
<dbReference type="InterPro" id="IPR020946">
    <property type="entry name" value="Flavin_mOase-like"/>
</dbReference>
<dbReference type="InterPro" id="IPR000960">
    <property type="entry name" value="Flavin_mOase"/>
</dbReference>
<evidence type="ECO:0000256" key="4">
    <source>
        <dbReference type="ARBA" id="ARBA00022857"/>
    </source>
</evidence>
<evidence type="ECO:0000256" key="6">
    <source>
        <dbReference type="RuleBase" id="RU361177"/>
    </source>
</evidence>
<dbReference type="EMBL" id="CAJNYT010000136">
    <property type="protein sequence ID" value="CAF3332499.1"/>
    <property type="molecule type" value="Genomic_DNA"/>
</dbReference>
<evidence type="ECO:0000256" key="2">
    <source>
        <dbReference type="ARBA" id="ARBA00022630"/>
    </source>
</evidence>
<comment type="caution">
    <text evidence="7">The sequence shown here is derived from an EMBL/GenBank/DDBJ whole genome shotgun (WGS) entry which is preliminary data.</text>
</comment>
<dbReference type="Gene3D" id="3.50.50.60">
    <property type="entry name" value="FAD/NAD(P)-binding domain"/>
    <property type="match status" value="4"/>
</dbReference>
<dbReference type="PANTHER" id="PTHR23023">
    <property type="entry name" value="DIMETHYLANILINE MONOOXYGENASE"/>
    <property type="match status" value="1"/>
</dbReference>